<dbReference type="InterPro" id="IPR001029">
    <property type="entry name" value="Flagellin_N"/>
</dbReference>
<name>A0A1T5DIM4_9FIRM</name>
<evidence type="ECO:0000313" key="3">
    <source>
        <dbReference type="Proteomes" id="UP000243406"/>
    </source>
</evidence>
<dbReference type="GO" id="GO:0005198">
    <property type="term" value="F:structural molecule activity"/>
    <property type="evidence" value="ECO:0007669"/>
    <property type="project" value="InterPro"/>
</dbReference>
<dbReference type="RefSeq" id="WP_079590652.1">
    <property type="nucleotide sequence ID" value="NZ_FUYN01000010.1"/>
</dbReference>
<dbReference type="Gene3D" id="1.20.1330.10">
    <property type="entry name" value="f41 fragment of flagellin, N-terminal domain"/>
    <property type="match status" value="1"/>
</dbReference>
<accession>A0A1T5DIM4</accession>
<keyword evidence="2" id="KW-0282">Flagellum</keyword>
<proteinExistence type="predicted"/>
<dbReference type="SUPFAM" id="SSF64518">
    <property type="entry name" value="Phase 1 flagellin"/>
    <property type="match status" value="1"/>
</dbReference>
<feature type="domain" description="Flagellin N-terminal" evidence="1">
    <location>
        <begin position="4"/>
        <end position="140"/>
    </location>
</feature>
<dbReference type="Pfam" id="PF00669">
    <property type="entry name" value="Flagellin_N"/>
    <property type="match status" value="1"/>
</dbReference>
<dbReference type="PANTHER" id="PTHR42792">
    <property type="entry name" value="FLAGELLIN"/>
    <property type="match status" value="1"/>
</dbReference>
<sequence>MRITNSMMIMRTMRDQNTNLSKMSKWNHDLSSLTNLHRPSDDPIRVARTLRLESDINMSLEYKENIQAAKSWLEKTETTMNEITSVYQRIRELAVQGANGILKQEDTQKVAEEIKELKNHLIQVGNDTYMGRQIFTGFKTDKKLLNENGSYNTPAIDLSATGLPSELIEYKVGDSQTLSVNITGERIFGAEVDTNADGNPDMPKLFADIDKLLAALDAGDNEAASSSLEDMDNQLKTLLQVRGEVGAKVNMIDIMSERITDVGINLKELLSKTKDTDVAETQIQLITAEAVYKASLSVTARIIQPTLVDFLR</sequence>
<dbReference type="InterPro" id="IPR013384">
    <property type="entry name" value="Flagell_FlgL"/>
</dbReference>
<dbReference type="OrthoDB" id="9758307at2"/>
<dbReference type="EMBL" id="FUYN01000010">
    <property type="protein sequence ID" value="SKB71574.1"/>
    <property type="molecule type" value="Genomic_DNA"/>
</dbReference>
<keyword evidence="3" id="KW-1185">Reference proteome</keyword>
<organism evidence="2 3">
    <name type="scientific">Acetoanaerobium noterae</name>
    <dbReference type="NCBI Taxonomy" id="745369"/>
    <lineage>
        <taxon>Bacteria</taxon>
        <taxon>Bacillati</taxon>
        <taxon>Bacillota</taxon>
        <taxon>Clostridia</taxon>
        <taxon>Peptostreptococcales</taxon>
        <taxon>Filifactoraceae</taxon>
        <taxon>Acetoanaerobium</taxon>
    </lineage>
</organism>
<protein>
    <submittedName>
        <fullName evidence="2">Flagellar hook-associated protein 3 FlgL</fullName>
    </submittedName>
</protein>
<evidence type="ECO:0000313" key="2">
    <source>
        <dbReference type="EMBL" id="SKB71574.1"/>
    </source>
</evidence>
<dbReference type="GO" id="GO:0071973">
    <property type="term" value="P:bacterial-type flagellum-dependent cell motility"/>
    <property type="evidence" value="ECO:0007669"/>
    <property type="project" value="InterPro"/>
</dbReference>
<dbReference type="NCBIfam" id="TIGR02550">
    <property type="entry name" value="flagell_flgL"/>
    <property type="match status" value="1"/>
</dbReference>
<evidence type="ECO:0000259" key="1">
    <source>
        <dbReference type="Pfam" id="PF00669"/>
    </source>
</evidence>
<dbReference type="PANTHER" id="PTHR42792:SF1">
    <property type="entry name" value="FLAGELLAR HOOK-ASSOCIATED PROTEIN 3"/>
    <property type="match status" value="1"/>
</dbReference>
<dbReference type="InterPro" id="IPR001492">
    <property type="entry name" value="Flagellin"/>
</dbReference>
<dbReference type="AlphaFoldDB" id="A0A1T5DIM4"/>
<dbReference type="GO" id="GO:0009424">
    <property type="term" value="C:bacterial-type flagellum hook"/>
    <property type="evidence" value="ECO:0007669"/>
    <property type="project" value="InterPro"/>
</dbReference>
<reference evidence="3" key="1">
    <citation type="submission" date="2017-02" db="EMBL/GenBank/DDBJ databases">
        <authorList>
            <person name="Varghese N."/>
            <person name="Submissions S."/>
        </authorList>
    </citation>
    <scope>NUCLEOTIDE SEQUENCE [LARGE SCALE GENOMIC DNA]</scope>
    <source>
        <strain evidence="3">ATCC 35199</strain>
    </source>
</reference>
<keyword evidence="2" id="KW-0969">Cilium</keyword>
<gene>
    <name evidence="2" type="ORF">SAMN02745120_0003</name>
</gene>
<dbReference type="Proteomes" id="UP000243406">
    <property type="component" value="Unassembled WGS sequence"/>
</dbReference>
<keyword evidence="2" id="KW-0966">Cell projection</keyword>